<gene>
    <name evidence="2" type="ORF">L195_g019503</name>
</gene>
<reference evidence="2 3" key="1">
    <citation type="journal article" date="2014" name="Am. J. Bot.">
        <title>Genome assembly and annotation for red clover (Trifolium pratense; Fabaceae).</title>
        <authorList>
            <person name="Istvanek J."/>
            <person name="Jaros M."/>
            <person name="Krenek A."/>
            <person name="Repkova J."/>
        </authorList>
    </citation>
    <scope>NUCLEOTIDE SEQUENCE [LARGE SCALE GENOMIC DNA]</scope>
    <source>
        <strain evidence="3">cv. Tatra</strain>
        <tissue evidence="2">Young leaves</tissue>
    </source>
</reference>
<dbReference type="Gene3D" id="1.10.110.10">
    <property type="entry name" value="Plant lipid-transfer and hydrophobic proteins"/>
    <property type="match status" value="1"/>
</dbReference>
<dbReference type="AlphaFoldDB" id="A0A2K3MZT1"/>
<accession>A0A2K3MZT1</accession>
<evidence type="ECO:0000313" key="2">
    <source>
        <dbReference type="EMBL" id="PNX96300.1"/>
    </source>
</evidence>
<sequence>MIMSNHKDTVDACHCILDAAGKLPNINGTAFAHIPEGCGIHLPFNFHIGMNCQRVATDNKTLFETAGQRKTGGLEPFLFDGKNFKKRRILKRRRSSFDDSSNTTQSSSSGMNGPSFLMVHTCLVAIVEALLIAFHNA</sequence>
<keyword evidence="1" id="KW-1133">Transmembrane helix</keyword>
<name>A0A2K3MZT1_TRIPR</name>
<organism evidence="2 3">
    <name type="scientific">Trifolium pratense</name>
    <name type="common">Red clover</name>
    <dbReference type="NCBI Taxonomy" id="57577"/>
    <lineage>
        <taxon>Eukaryota</taxon>
        <taxon>Viridiplantae</taxon>
        <taxon>Streptophyta</taxon>
        <taxon>Embryophyta</taxon>
        <taxon>Tracheophyta</taxon>
        <taxon>Spermatophyta</taxon>
        <taxon>Magnoliopsida</taxon>
        <taxon>eudicotyledons</taxon>
        <taxon>Gunneridae</taxon>
        <taxon>Pentapetalae</taxon>
        <taxon>rosids</taxon>
        <taxon>fabids</taxon>
        <taxon>Fabales</taxon>
        <taxon>Fabaceae</taxon>
        <taxon>Papilionoideae</taxon>
        <taxon>50 kb inversion clade</taxon>
        <taxon>NPAAA clade</taxon>
        <taxon>Hologalegina</taxon>
        <taxon>IRL clade</taxon>
        <taxon>Trifolieae</taxon>
        <taxon>Trifolium</taxon>
    </lineage>
</organism>
<evidence type="ECO:0000313" key="3">
    <source>
        <dbReference type="Proteomes" id="UP000236291"/>
    </source>
</evidence>
<reference evidence="2 3" key="2">
    <citation type="journal article" date="2017" name="Front. Plant Sci.">
        <title>Gene Classification and Mining of Molecular Markers Useful in Red Clover (Trifolium pratense) Breeding.</title>
        <authorList>
            <person name="Istvanek J."/>
            <person name="Dluhosova J."/>
            <person name="Dluhos P."/>
            <person name="Patkova L."/>
            <person name="Nedelnik J."/>
            <person name="Repkova J."/>
        </authorList>
    </citation>
    <scope>NUCLEOTIDE SEQUENCE [LARGE SCALE GENOMIC DNA]</scope>
    <source>
        <strain evidence="3">cv. Tatra</strain>
        <tissue evidence="2">Young leaves</tissue>
    </source>
</reference>
<feature type="transmembrane region" description="Helical" evidence="1">
    <location>
        <begin position="116"/>
        <end position="134"/>
    </location>
</feature>
<comment type="caution">
    <text evidence="2">The sequence shown here is derived from an EMBL/GenBank/DDBJ whole genome shotgun (WGS) entry which is preliminary data.</text>
</comment>
<dbReference type="SUPFAM" id="SSF47699">
    <property type="entry name" value="Bifunctional inhibitor/lipid-transfer protein/seed storage 2S albumin"/>
    <property type="match status" value="1"/>
</dbReference>
<keyword evidence="1" id="KW-0472">Membrane</keyword>
<dbReference type="InterPro" id="IPR036312">
    <property type="entry name" value="Bifun_inhib/LTP/seed_sf"/>
</dbReference>
<protein>
    <submittedName>
        <fullName evidence="2">Non-specific lipid-transfer protein-like protein</fullName>
    </submittedName>
</protein>
<keyword evidence="1" id="KW-0812">Transmembrane</keyword>
<proteinExistence type="predicted"/>
<evidence type="ECO:0000256" key="1">
    <source>
        <dbReference type="SAM" id="Phobius"/>
    </source>
</evidence>
<dbReference type="EMBL" id="ASHM01014357">
    <property type="protein sequence ID" value="PNX96300.1"/>
    <property type="molecule type" value="Genomic_DNA"/>
</dbReference>
<dbReference type="Proteomes" id="UP000236291">
    <property type="component" value="Unassembled WGS sequence"/>
</dbReference>